<evidence type="ECO:0000313" key="6">
    <source>
        <dbReference type="Proteomes" id="UP000322876"/>
    </source>
</evidence>
<keyword evidence="4" id="KW-0239">DNA-directed DNA polymerase</keyword>
<evidence type="ECO:0000256" key="1">
    <source>
        <dbReference type="ARBA" id="ARBA00022679"/>
    </source>
</evidence>
<dbReference type="Proteomes" id="UP000322876">
    <property type="component" value="Unassembled WGS sequence"/>
</dbReference>
<reference evidence="5 6" key="1">
    <citation type="submission" date="2019-06" db="EMBL/GenBank/DDBJ databases">
        <title>Genomic insights into carbon and energy metabolism of Deferribacter autotrophicus revealed new metabolic traits in the phylum Deferribacteres.</title>
        <authorList>
            <person name="Slobodkin A.I."/>
            <person name="Slobodkina G.B."/>
            <person name="Allioux M."/>
            <person name="Alain K."/>
            <person name="Jebbar M."/>
            <person name="Shadrin V."/>
            <person name="Kublanov I.V."/>
            <person name="Toshchakov S.V."/>
            <person name="Bonch-Osmolovskaya E.A."/>
        </authorList>
    </citation>
    <scope>NUCLEOTIDE SEQUENCE [LARGE SCALE GENOMIC DNA]</scope>
    <source>
        <strain evidence="5 6">SL50</strain>
    </source>
</reference>
<gene>
    <name evidence="5" type="ORF">FHQ18_02000</name>
</gene>
<dbReference type="OrthoDB" id="5243879at2"/>
<dbReference type="AlphaFoldDB" id="A0A5A8F903"/>
<dbReference type="GO" id="GO:0003677">
    <property type="term" value="F:DNA binding"/>
    <property type="evidence" value="ECO:0007669"/>
    <property type="project" value="InterPro"/>
</dbReference>
<evidence type="ECO:0000256" key="4">
    <source>
        <dbReference type="ARBA" id="ARBA00022932"/>
    </source>
</evidence>
<dbReference type="RefSeq" id="WP_149265502.1">
    <property type="nucleotide sequence ID" value="NZ_VFJB01000002.1"/>
</dbReference>
<dbReference type="NCBIfam" id="TIGR01128">
    <property type="entry name" value="holA"/>
    <property type="match status" value="1"/>
</dbReference>
<dbReference type="GO" id="GO:0009360">
    <property type="term" value="C:DNA polymerase III complex"/>
    <property type="evidence" value="ECO:0007669"/>
    <property type="project" value="TreeGrafter"/>
</dbReference>
<comment type="caution">
    <text evidence="5">The sequence shown here is derived from an EMBL/GenBank/DDBJ whole genome shotgun (WGS) entry which is preliminary data.</text>
</comment>
<keyword evidence="3" id="KW-0235">DNA replication</keyword>
<organism evidence="5 6">
    <name type="scientific">Deferribacter autotrophicus</name>
    <dbReference type="NCBI Taxonomy" id="500465"/>
    <lineage>
        <taxon>Bacteria</taxon>
        <taxon>Pseudomonadati</taxon>
        <taxon>Deferribacterota</taxon>
        <taxon>Deferribacteres</taxon>
        <taxon>Deferribacterales</taxon>
        <taxon>Deferribacteraceae</taxon>
        <taxon>Deferribacter</taxon>
    </lineage>
</organism>
<dbReference type="EMBL" id="VFJB01000002">
    <property type="protein sequence ID" value="KAA0259247.1"/>
    <property type="molecule type" value="Genomic_DNA"/>
</dbReference>
<protein>
    <recommendedName>
        <fullName evidence="7">DNA polymerase III subunit delta</fullName>
    </recommendedName>
</protein>
<evidence type="ECO:0008006" key="7">
    <source>
        <dbReference type="Google" id="ProtNLM"/>
    </source>
</evidence>
<dbReference type="InterPro" id="IPR027417">
    <property type="entry name" value="P-loop_NTPase"/>
</dbReference>
<evidence type="ECO:0000313" key="5">
    <source>
        <dbReference type="EMBL" id="KAA0259247.1"/>
    </source>
</evidence>
<dbReference type="Gene3D" id="1.10.8.60">
    <property type="match status" value="1"/>
</dbReference>
<dbReference type="Gene3D" id="1.20.272.10">
    <property type="match status" value="1"/>
</dbReference>
<dbReference type="PANTHER" id="PTHR34388:SF1">
    <property type="entry name" value="DNA POLYMERASE III SUBUNIT DELTA"/>
    <property type="match status" value="1"/>
</dbReference>
<dbReference type="SUPFAM" id="SSF52540">
    <property type="entry name" value="P-loop containing nucleoside triphosphate hydrolases"/>
    <property type="match status" value="1"/>
</dbReference>
<sequence>MISKKKLIIIGSPQFIENKLKEIIKENDNTDVRKYSDENFNLEEISDYLFTYPLFGEDKHLIIKNAHKIKEISKNSELFKSPCEAHIIFLAEENKELLKAFENSFEIVKEKKHSYKDDVSEIISKFQERNLPISFNEAKEIYELCQRNMEIVNQELEKISLYFHNKKPESFEEILNIISSSNVNNVFAFIESFYNKDWKKALAKLNLMIENHENLQMAFYMLTKRGIETLHYLISPDLISGQTYKIAQIKSASEKWSKKELFSLIEKFYQIDKKLKTSQAKIEYELTSLISCH</sequence>
<evidence type="ECO:0000256" key="2">
    <source>
        <dbReference type="ARBA" id="ARBA00022695"/>
    </source>
</evidence>
<accession>A0A5A8F903</accession>
<dbReference type="InterPro" id="IPR005790">
    <property type="entry name" value="DNA_polIII_delta"/>
</dbReference>
<keyword evidence="2" id="KW-0548">Nucleotidyltransferase</keyword>
<dbReference type="GO" id="GO:0006261">
    <property type="term" value="P:DNA-templated DNA replication"/>
    <property type="evidence" value="ECO:0007669"/>
    <property type="project" value="TreeGrafter"/>
</dbReference>
<keyword evidence="1" id="KW-0808">Transferase</keyword>
<name>A0A5A8F903_9BACT</name>
<keyword evidence="6" id="KW-1185">Reference proteome</keyword>
<evidence type="ECO:0000256" key="3">
    <source>
        <dbReference type="ARBA" id="ARBA00022705"/>
    </source>
</evidence>
<dbReference type="GO" id="GO:0003887">
    <property type="term" value="F:DNA-directed DNA polymerase activity"/>
    <property type="evidence" value="ECO:0007669"/>
    <property type="project" value="UniProtKB-KW"/>
</dbReference>
<dbReference type="PANTHER" id="PTHR34388">
    <property type="entry name" value="DNA POLYMERASE III SUBUNIT DELTA"/>
    <property type="match status" value="1"/>
</dbReference>
<proteinExistence type="predicted"/>